<sequence>MSPLNPAGARPSSSSLGSRAESPVARDVGRRHSAGGGARPDSEEEDQFDERPTASGTPPTGFSSGPASTGTGASPAPVTIITIAARTAGISAAPPPPPPLQLQPAALPQPPLPPYPQPAAAAAPPPSPAPTSLAALPPGLPASWLLPECADPEPSDAPANSSASRRSTVSASTSPLPPSAFGSAPASASGSVSIPAHHMASSARLAHAPGSATASSVAQLALAGHLAPWLLLDAVSTSAYSSRRTTADAACSRRSTNDAIIPPVVALPLPAISRNSCSPSLPDLDASLELSPHLTGTARPAADDDEDGDDERRRPVETAHAPGHTGGAAITGCASPAVSVDDGLGGAMAAARLGVALSPLPLPFSLPLLQMQHTDMPPKLRLGSPKVRVGSPGRLRARGRSADSLDADRAGPPPRPRPGSGVASHEGQPHGGPSATAAGGGTPPSAGAAGMDTVTLAAAKLAATIHVDAPAPSRPGRSPAEAGAAESQGPATAAAVLVTSVDLLTRGYREQQEAAAARRAVARSTSGIGGSGPASLLSQRQSLSRTASSAGALPPAAGRDDGQLLQVADSDRSPVASVWGAVAGALSPQLSVEHSRQSAGADAATALSAELSPALSGQSDGRWRRGRTPGSAGGAAGPATESPGGVPGTGGRELSWSLSSGSWDILRRDANLAVRGLLSRDVAQQLELQPRAPQVPQDEGQADEDADAEGGEEEMVLGRGPSPEPATSSRPLSGAGTSSGGIGPGPVQEEWSGLLAEDSDWPETGSVSLLGEPSPNRRRYQAAAALAAARATAADRGLAPQALLPTPQAQAKAAPSFGSPSDTTAGQDPSGGLGSGAASLHSGGYRSSGGGGGGSGTSQSGRGGDGGGGGGEGDPASGRSPEADWRSVVDGLGSTPYRNMFEFRGGSLGGLPELWAPPSPPATGQGRQGNCIFDGFRRRHTCRSRRRRSRRR</sequence>
<reference evidence="3" key="1">
    <citation type="journal article" date="2016" name="Nat. Commun.">
        <title>The Gonium pectorale genome demonstrates co-option of cell cycle regulation during the evolution of multicellularity.</title>
        <authorList>
            <person name="Hanschen E.R."/>
            <person name="Marriage T.N."/>
            <person name="Ferris P.J."/>
            <person name="Hamaji T."/>
            <person name="Toyoda A."/>
            <person name="Fujiyama A."/>
            <person name="Neme R."/>
            <person name="Noguchi H."/>
            <person name="Minakuchi Y."/>
            <person name="Suzuki M."/>
            <person name="Kawai-Toyooka H."/>
            <person name="Smith D.R."/>
            <person name="Sparks H."/>
            <person name="Anderson J."/>
            <person name="Bakaric R."/>
            <person name="Luria V."/>
            <person name="Karger A."/>
            <person name="Kirschner M.W."/>
            <person name="Durand P.M."/>
            <person name="Michod R.E."/>
            <person name="Nozaki H."/>
            <person name="Olson B.J."/>
        </authorList>
    </citation>
    <scope>NUCLEOTIDE SEQUENCE [LARGE SCALE GENOMIC DNA]</scope>
    <source>
        <strain evidence="3">NIES-2863</strain>
    </source>
</reference>
<feature type="compositionally biased region" description="Gly residues" evidence="1">
    <location>
        <begin position="846"/>
        <end position="873"/>
    </location>
</feature>
<feature type="compositionally biased region" description="Low complexity" evidence="1">
    <location>
        <begin position="130"/>
        <end position="147"/>
    </location>
</feature>
<feature type="compositionally biased region" description="Low complexity" evidence="1">
    <location>
        <begin position="318"/>
        <end position="332"/>
    </location>
</feature>
<feature type="compositionally biased region" description="Low complexity" evidence="1">
    <location>
        <begin position="53"/>
        <end position="75"/>
    </location>
</feature>
<feature type="compositionally biased region" description="Low complexity" evidence="1">
    <location>
        <begin position="161"/>
        <end position="192"/>
    </location>
</feature>
<feature type="region of interest" description="Disordered" evidence="1">
    <location>
        <begin position="523"/>
        <end position="560"/>
    </location>
</feature>
<comment type="caution">
    <text evidence="2">The sequence shown here is derived from an EMBL/GenBank/DDBJ whole genome shotgun (WGS) entry which is preliminary data.</text>
</comment>
<gene>
    <name evidence="2" type="ORF">GPECTOR_25g344</name>
</gene>
<feature type="region of interest" description="Disordered" evidence="1">
    <location>
        <begin position="292"/>
        <end position="333"/>
    </location>
</feature>
<organism evidence="2 3">
    <name type="scientific">Gonium pectorale</name>
    <name type="common">Green alga</name>
    <dbReference type="NCBI Taxonomy" id="33097"/>
    <lineage>
        <taxon>Eukaryota</taxon>
        <taxon>Viridiplantae</taxon>
        <taxon>Chlorophyta</taxon>
        <taxon>core chlorophytes</taxon>
        <taxon>Chlorophyceae</taxon>
        <taxon>CS clade</taxon>
        <taxon>Chlamydomonadales</taxon>
        <taxon>Volvocaceae</taxon>
        <taxon>Gonium</taxon>
    </lineage>
</organism>
<feature type="compositionally biased region" description="Pro residues" evidence="1">
    <location>
        <begin position="93"/>
        <end position="129"/>
    </location>
</feature>
<protein>
    <submittedName>
        <fullName evidence="2">Uncharacterized protein</fullName>
    </submittedName>
</protein>
<proteinExistence type="predicted"/>
<evidence type="ECO:0000313" key="2">
    <source>
        <dbReference type="EMBL" id="KXZ48760.1"/>
    </source>
</evidence>
<keyword evidence="3" id="KW-1185">Reference proteome</keyword>
<feature type="compositionally biased region" description="Low complexity" evidence="1">
    <location>
        <begin position="781"/>
        <end position="799"/>
    </location>
</feature>
<feature type="compositionally biased region" description="Low complexity" evidence="1">
    <location>
        <begin position="534"/>
        <end position="557"/>
    </location>
</feature>
<feature type="compositionally biased region" description="Low complexity" evidence="1">
    <location>
        <begin position="467"/>
        <end position="482"/>
    </location>
</feature>
<name>A0A150GHC1_GONPE</name>
<evidence type="ECO:0000256" key="1">
    <source>
        <dbReference type="SAM" id="MobiDB-lite"/>
    </source>
</evidence>
<feature type="compositionally biased region" description="Low complexity" evidence="1">
    <location>
        <begin position="431"/>
        <end position="449"/>
    </location>
</feature>
<feature type="region of interest" description="Disordered" evidence="1">
    <location>
        <begin position="376"/>
        <end position="449"/>
    </location>
</feature>
<feature type="compositionally biased region" description="Acidic residues" evidence="1">
    <location>
        <begin position="700"/>
        <end position="715"/>
    </location>
</feature>
<dbReference type="EMBL" id="LSYV01000026">
    <property type="protein sequence ID" value="KXZ48760.1"/>
    <property type="molecule type" value="Genomic_DNA"/>
</dbReference>
<feature type="region of interest" description="Disordered" evidence="1">
    <location>
        <begin position="688"/>
        <end position="932"/>
    </location>
</feature>
<feature type="compositionally biased region" description="Polar residues" evidence="1">
    <location>
        <begin position="818"/>
        <end position="827"/>
    </location>
</feature>
<feature type="region of interest" description="Disordered" evidence="1">
    <location>
        <begin position="89"/>
        <end position="192"/>
    </location>
</feature>
<dbReference type="AlphaFoldDB" id="A0A150GHC1"/>
<feature type="compositionally biased region" description="Low complexity" evidence="1">
    <location>
        <begin position="836"/>
        <end position="845"/>
    </location>
</feature>
<accession>A0A150GHC1</accession>
<feature type="region of interest" description="Disordered" evidence="1">
    <location>
        <begin position="1"/>
        <end position="75"/>
    </location>
</feature>
<feature type="region of interest" description="Disordered" evidence="1">
    <location>
        <begin position="611"/>
        <end position="653"/>
    </location>
</feature>
<evidence type="ECO:0000313" key="3">
    <source>
        <dbReference type="Proteomes" id="UP000075714"/>
    </source>
</evidence>
<feature type="region of interest" description="Disordered" evidence="1">
    <location>
        <begin position="467"/>
        <end position="490"/>
    </location>
</feature>
<feature type="compositionally biased region" description="Basic and acidic residues" evidence="1">
    <location>
        <begin position="400"/>
        <end position="409"/>
    </location>
</feature>
<dbReference type="Proteomes" id="UP000075714">
    <property type="component" value="Unassembled WGS sequence"/>
</dbReference>